<feature type="domain" description="ABC transmembrane type-2" evidence="7">
    <location>
        <begin position="142"/>
        <end position="377"/>
    </location>
</feature>
<evidence type="ECO:0000256" key="2">
    <source>
        <dbReference type="ARBA" id="ARBA00022692"/>
    </source>
</evidence>
<feature type="transmembrane region" description="Helical" evidence="6">
    <location>
        <begin position="352"/>
        <end position="374"/>
    </location>
</feature>
<dbReference type="InterPro" id="IPR052902">
    <property type="entry name" value="ABC-2_transporter"/>
</dbReference>
<evidence type="ECO:0000256" key="1">
    <source>
        <dbReference type="ARBA" id="ARBA00004141"/>
    </source>
</evidence>
<evidence type="ECO:0000256" key="4">
    <source>
        <dbReference type="ARBA" id="ARBA00023136"/>
    </source>
</evidence>
<gene>
    <name evidence="8" type="ORF">ACFQMG_28570</name>
</gene>
<dbReference type="EMBL" id="JBHTAJ010000070">
    <property type="protein sequence ID" value="MFC7183503.1"/>
    <property type="molecule type" value="Genomic_DNA"/>
</dbReference>
<feature type="transmembrane region" description="Helical" evidence="6">
    <location>
        <begin position="229"/>
        <end position="258"/>
    </location>
</feature>
<evidence type="ECO:0000256" key="3">
    <source>
        <dbReference type="ARBA" id="ARBA00022989"/>
    </source>
</evidence>
<evidence type="ECO:0000313" key="9">
    <source>
        <dbReference type="Proteomes" id="UP001596435"/>
    </source>
</evidence>
<protein>
    <submittedName>
        <fullName evidence="8">ABC transporter permease</fullName>
    </submittedName>
</protein>
<sequence>MTATTPTVTEQPPTGKPEAAAPERASAFVGLTRVMWLGFVRDRGALFFTMVMPLMFLLLFGALFKSAGAAHVTIGQVGQVQVLDSVQGDDRTELAKTVTITKFDDERTPLEKVRKGNLDALVEQGPNGQVVVRFSAGDKVKAGVVQAIIDNLVQGANQKASGKPPAFTLVPSQVEDNSLKPIQYLTPGLLGWAIASGAMYGASFTLINWRTKRVLRRLRLAPVSVGAVVGARVGVSVLVALGQTAIFLVVATMPFFGLKLTGQWWLIVPLVLCATIAFMSIGLVTGAVAKTEEAANGINQMIILPMSFLGGAFFPLDGAPGWLQDVSKVLPLRYLVTSSQSVLSRGGGLMDALPSMGGLLLFSAVLCAIAWRFFSWDDA</sequence>
<feature type="compositionally biased region" description="Polar residues" evidence="5">
    <location>
        <begin position="1"/>
        <end position="12"/>
    </location>
</feature>
<dbReference type="InterPro" id="IPR013525">
    <property type="entry name" value="ABC2_TM"/>
</dbReference>
<dbReference type="Proteomes" id="UP001596435">
    <property type="component" value="Unassembled WGS sequence"/>
</dbReference>
<evidence type="ECO:0000313" key="8">
    <source>
        <dbReference type="EMBL" id="MFC7183503.1"/>
    </source>
</evidence>
<feature type="region of interest" description="Disordered" evidence="5">
    <location>
        <begin position="1"/>
        <end position="21"/>
    </location>
</feature>
<keyword evidence="3 6" id="KW-1133">Transmembrane helix</keyword>
<accession>A0ABW2G847</accession>
<dbReference type="RefSeq" id="WP_345707645.1">
    <property type="nucleotide sequence ID" value="NZ_BAABKV010000001.1"/>
</dbReference>
<feature type="transmembrane region" description="Helical" evidence="6">
    <location>
        <begin position="189"/>
        <end position="209"/>
    </location>
</feature>
<dbReference type="Pfam" id="PF12698">
    <property type="entry name" value="ABC2_membrane_3"/>
    <property type="match status" value="1"/>
</dbReference>
<keyword evidence="4 6" id="KW-0472">Membrane</keyword>
<feature type="transmembrane region" description="Helical" evidence="6">
    <location>
        <begin position="301"/>
        <end position="323"/>
    </location>
</feature>
<reference evidence="9" key="1">
    <citation type="journal article" date="2019" name="Int. J. Syst. Evol. Microbiol.">
        <title>The Global Catalogue of Microorganisms (GCM) 10K type strain sequencing project: providing services to taxonomists for standard genome sequencing and annotation.</title>
        <authorList>
            <consortium name="The Broad Institute Genomics Platform"/>
            <consortium name="The Broad Institute Genome Sequencing Center for Infectious Disease"/>
            <person name="Wu L."/>
            <person name="Ma J."/>
        </authorList>
    </citation>
    <scope>NUCLEOTIDE SEQUENCE [LARGE SCALE GENOMIC DNA]</scope>
    <source>
        <strain evidence="9">CGMCC 1.12859</strain>
    </source>
</reference>
<dbReference type="InterPro" id="IPR047817">
    <property type="entry name" value="ABC2_TM_bact-type"/>
</dbReference>
<evidence type="ECO:0000259" key="7">
    <source>
        <dbReference type="PROSITE" id="PS51012"/>
    </source>
</evidence>
<organism evidence="8 9">
    <name type="scientific">Kitasatospora paranensis</name>
    <dbReference type="NCBI Taxonomy" id="258053"/>
    <lineage>
        <taxon>Bacteria</taxon>
        <taxon>Bacillati</taxon>
        <taxon>Actinomycetota</taxon>
        <taxon>Actinomycetes</taxon>
        <taxon>Kitasatosporales</taxon>
        <taxon>Streptomycetaceae</taxon>
        <taxon>Kitasatospora</taxon>
    </lineage>
</organism>
<evidence type="ECO:0000256" key="6">
    <source>
        <dbReference type="SAM" id="Phobius"/>
    </source>
</evidence>
<feature type="transmembrane region" description="Helical" evidence="6">
    <location>
        <begin position="264"/>
        <end position="289"/>
    </location>
</feature>
<evidence type="ECO:0000256" key="5">
    <source>
        <dbReference type="SAM" id="MobiDB-lite"/>
    </source>
</evidence>
<keyword evidence="9" id="KW-1185">Reference proteome</keyword>
<dbReference type="PANTHER" id="PTHR43027:SF2">
    <property type="entry name" value="TRANSPORT PERMEASE PROTEIN"/>
    <property type="match status" value="1"/>
</dbReference>
<proteinExistence type="predicted"/>
<feature type="transmembrane region" description="Helical" evidence="6">
    <location>
        <begin position="45"/>
        <end position="64"/>
    </location>
</feature>
<comment type="subcellular location">
    <subcellularLocation>
        <location evidence="1">Membrane</location>
        <topology evidence="1">Multi-pass membrane protein</topology>
    </subcellularLocation>
</comment>
<dbReference type="PROSITE" id="PS51012">
    <property type="entry name" value="ABC_TM2"/>
    <property type="match status" value="1"/>
</dbReference>
<keyword evidence="2 6" id="KW-0812">Transmembrane</keyword>
<name>A0ABW2G847_9ACTN</name>
<comment type="caution">
    <text evidence="8">The sequence shown here is derived from an EMBL/GenBank/DDBJ whole genome shotgun (WGS) entry which is preliminary data.</text>
</comment>
<dbReference type="PANTHER" id="PTHR43027">
    <property type="entry name" value="DOXORUBICIN RESISTANCE ABC TRANSPORTER PERMEASE PROTEIN DRRC-RELATED"/>
    <property type="match status" value="1"/>
</dbReference>